<dbReference type="AlphaFoldDB" id="A0A8I1D9M8"/>
<evidence type="ECO:0000313" key="2">
    <source>
        <dbReference type="Proteomes" id="UP000627573"/>
    </source>
</evidence>
<gene>
    <name evidence="1" type="ORF">I3517_19620</name>
</gene>
<reference evidence="1 2" key="1">
    <citation type="submission" date="2020-12" db="EMBL/GenBank/DDBJ databases">
        <title>Draft genome sequence of furan degrading bacterial strain FUR100.</title>
        <authorList>
            <person name="Woiski C."/>
        </authorList>
    </citation>
    <scope>NUCLEOTIDE SEQUENCE [LARGE SCALE GENOMIC DNA]</scope>
    <source>
        <strain evidence="1 2">FUR100</strain>
    </source>
</reference>
<organism evidence="1 2">
    <name type="scientific">Rhodococcus erythropolis</name>
    <name type="common">Arthrobacter picolinophilus</name>
    <dbReference type="NCBI Taxonomy" id="1833"/>
    <lineage>
        <taxon>Bacteria</taxon>
        <taxon>Bacillati</taxon>
        <taxon>Actinomycetota</taxon>
        <taxon>Actinomycetes</taxon>
        <taxon>Mycobacteriales</taxon>
        <taxon>Nocardiaceae</taxon>
        <taxon>Rhodococcus</taxon>
        <taxon>Rhodococcus erythropolis group</taxon>
    </lineage>
</organism>
<protein>
    <submittedName>
        <fullName evidence="1">Uncharacterized protein</fullName>
    </submittedName>
</protein>
<dbReference type="Proteomes" id="UP000627573">
    <property type="component" value="Unassembled WGS sequence"/>
</dbReference>
<accession>A0A8I1D9M8</accession>
<name>A0A8I1D9M8_RHOER</name>
<comment type="caution">
    <text evidence="1">The sequence shown here is derived from an EMBL/GenBank/DDBJ whole genome shotgun (WGS) entry which is preliminary data.</text>
</comment>
<evidence type="ECO:0000313" key="1">
    <source>
        <dbReference type="EMBL" id="MBH5144813.1"/>
    </source>
</evidence>
<keyword evidence="2" id="KW-1185">Reference proteome</keyword>
<dbReference type="EMBL" id="JAECSB010000069">
    <property type="protein sequence ID" value="MBH5144813.1"/>
    <property type="molecule type" value="Genomic_DNA"/>
</dbReference>
<proteinExistence type="predicted"/>
<sequence length="207" mass="22421">MTRGGLLGGLLSGFLNLGQLLNDLATALSGGGVFGPGPLRDIRDGQLDLNNRTDLLSPLLDYGSAYANTQAGIFNKGQVGFTNQIGPMQGCHLANGRIVLDSEGLWDIRCQLWIDYIDVLSGMVEWEIRILKPDNQVYSRQRTRLDNRAIFSSTNITTVVVPQPGYQVQIFITEMAPGRGAIGGPTLNRLSVQHISHRTDVGDTGQG</sequence>